<evidence type="ECO:0000313" key="2">
    <source>
        <dbReference type="EMBL" id="RDL32962.1"/>
    </source>
</evidence>
<dbReference type="AlphaFoldDB" id="A0A370TE36"/>
<evidence type="ECO:0000313" key="3">
    <source>
        <dbReference type="Proteomes" id="UP000254866"/>
    </source>
</evidence>
<reference evidence="2 3" key="1">
    <citation type="journal article" date="2018" name="IMA Fungus">
        <title>IMA Genome-F 9: Draft genome sequence of Annulohypoxylon stygium, Aspergillus mulundensis, Berkeleyomyces basicola (syn. Thielaviopsis basicola), Ceratocystis smalleyi, two Cercospora beticola strains, Coleophoma cylindrospora, Fusarium fracticaudum, Phialophora cf. hyalina, and Morchella septimelata.</title>
        <authorList>
            <person name="Wingfield B.D."/>
            <person name="Bills G.F."/>
            <person name="Dong Y."/>
            <person name="Huang W."/>
            <person name="Nel W.J."/>
            <person name="Swalarsk-Parry B.S."/>
            <person name="Vaghefi N."/>
            <person name="Wilken P.M."/>
            <person name="An Z."/>
            <person name="de Beer Z.W."/>
            <person name="De Vos L."/>
            <person name="Chen L."/>
            <person name="Duong T.A."/>
            <person name="Gao Y."/>
            <person name="Hammerbacher A."/>
            <person name="Kikkert J.R."/>
            <person name="Li Y."/>
            <person name="Li H."/>
            <person name="Li K."/>
            <person name="Li Q."/>
            <person name="Liu X."/>
            <person name="Ma X."/>
            <person name="Naidoo K."/>
            <person name="Pethybridge S.J."/>
            <person name="Sun J."/>
            <person name="Steenkamp E.T."/>
            <person name="van der Nest M.A."/>
            <person name="van Wyk S."/>
            <person name="Wingfield M.J."/>
            <person name="Xiong C."/>
            <person name="Yue Q."/>
            <person name="Zhang X."/>
        </authorList>
    </citation>
    <scope>NUCLEOTIDE SEQUENCE [LARGE SCALE GENOMIC DNA]</scope>
    <source>
        <strain evidence="2 3">BP 5553</strain>
    </source>
</reference>
<accession>A0A370TE36</accession>
<feature type="domain" description="Heterokaryon incompatibility" evidence="1">
    <location>
        <begin position="36"/>
        <end position="197"/>
    </location>
</feature>
<comment type="caution">
    <text evidence="2">The sequence shown here is derived from an EMBL/GenBank/DDBJ whole genome shotgun (WGS) entry which is preliminary data.</text>
</comment>
<dbReference type="GeneID" id="43601250"/>
<gene>
    <name evidence="2" type="ORF">BP5553_08401</name>
</gene>
<organism evidence="2 3">
    <name type="scientific">Venustampulla echinocandica</name>
    <dbReference type="NCBI Taxonomy" id="2656787"/>
    <lineage>
        <taxon>Eukaryota</taxon>
        <taxon>Fungi</taxon>
        <taxon>Dikarya</taxon>
        <taxon>Ascomycota</taxon>
        <taxon>Pezizomycotina</taxon>
        <taxon>Leotiomycetes</taxon>
        <taxon>Helotiales</taxon>
        <taxon>Pleuroascaceae</taxon>
        <taxon>Venustampulla</taxon>
    </lineage>
</organism>
<dbReference type="EMBL" id="NPIC01000009">
    <property type="protein sequence ID" value="RDL32962.1"/>
    <property type="molecule type" value="Genomic_DNA"/>
</dbReference>
<keyword evidence="3" id="KW-1185">Reference proteome</keyword>
<dbReference type="Pfam" id="PF06985">
    <property type="entry name" value="HET"/>
    <property type="match status" value="1"/>
</dbReference>
<dbReference type="Pfam" id="PF26639">
    <property type="entry name" value="Het-6_barrel"/>
    <property type="match status" value="1"/>
</dbReference>
<evidence type="ECO:0000259" key="1">
    <source>
        <dbReference type="Pfam" id="PF06985"/>
    </source>
</evidence>
<dbReference type="PANTHER" id="PTHR24148">
    <property type="entry name" value="ANKYRIN REPEAT DOMAIN-CONTAINING PROTEIN 39 HOMOLOG-RELATED"/>
    <property type="match status" value="1"/>
</dbReference>
<protein>
    <recommendedName>
        <fullName evidence="1">Heterokaryon incompatibility domain-containing protein</fullName>
    </recommendedName>
</protein>
<dbReference type="RefSeq" id="XP_031866455.1">
    <property type="nucleotide sequence ID" value="XM_032017024.1"/>
</dbReference>
<dbReference type="Proteomes" id="UP000254866">
    <property type="component" value="Unassembled WGS sequence"/>
</dbReference>
<sequence length="652" mass="74130">MPDGSTFRIVSVFPGKGDAQIECDFLEVPNSSKPKYSALSYTWGDPTVNSFVWMHGNVIGTAENLQDALKHLRDPLDVRTFWIDALCINQKDEAEKATQIPLMRRIYQRSNLVVIYLGTYSDGSDTIPAFCERIEKAHKQIEELYADDLGNPRFIQKIIAGSDYQTLGLPESNSEYWHVFQQFLSRPWFKRVWVIQEAVLSNSAEIVCGDWSMNWNDFIAFLLKSYIAALPIFPSEVETKRFSNRPTDSSVTMSLIIFMMALGAAKGEFCPWNYVDLLHRGRIAFATKAHDYCYGLLGLSKELMDPNIKIDYSISVEEVYRQFARYFVIQGNGVKVLYNAAGHDLDLPSWVPDWSCRNIGNPRLCPEPRVEPLEDIFCSAASSIPSNIRLHPTSPDVLIVGGIIFDRIEPLGSQHISNFEIGYDREQKLTARYDGKAKDRDSLEGHEIESEKGRITLITVLENSIIADCVTELCELLDAEQLRGYPTSENYVTVIWRTLTCNMSRGSQQKAPASYSEFFKAFLISTTILDPTWQLPQILQQNQQEPEDSERNFRDCIEILMQSTEFVRCAKEHCYSRKRGRTVRGYAGQFSLYARVGDAIFLPLGSAVPFLIRPKNSTGNMYEIIEECYVHGIMEGEAFKLENVAKIDIHLA</sequence>
<dbReference type="PANTHER" id="PTHR24148:SF64">
    <property type="entry name" value="HETEROKARYON INCOMPATIBILITY DOMAIN-CONTAINING PROTEIN"/>
    <property type="match status" value="1"/>
</dbReference>
<dbReference type="OrthoDB" id="3557394at2759"/>
<dbReference type="InterPro" id="IPR010730">
    <property type="entry name" value="HET"/>
</dbReference>
<name>A0A370TE36_9HELO</name>
<dbReference type="InterPro" id="IPR052895">
    <property type="entry name" value="HetReg/Transcr_Mod"/>
</dbReference>
<proteinExistence type="predicted"/>